<keyword evidence="8" id="KW-0808">Transferase</keyword>
<dbReference type="InterPro" id="IPR005467">
    <property type="entry name" value="His_kinase_dom"/>
</dbReference>
<dbReference type="InterPro" id="IPR017205">
    <property type="entry name" value="Sig_transdc_His_kinase_ChrS"/>
</dbReference>
<dbReference type="PRINTS" id="PR00344">
    <property type="entry name" value="BCTRLSENSOR"/>
</dbReference>
<evidence type="ECO:0000256" key="17">
    <source>
        <dbReference type="SAM" id="Phobius"/>
    </source>
</evidence>
<dbReference type="PANTHER" id="PTHR24421:SF62">
    <property type="entry name" value="SENSORY TRANSDUCTION HISTIDINE KINASE"/>
    <property type="match status" value="1"/>
</dbReference>
<evidence type="ECO:0000256" key="15">
    <source>
        <dbReference type="ARBA" id="ARBA00030800"/>
    </source>
</evidence>
<dbReference type="SUPFAM" id="SSF55874">
    <property type="entry name" value="ATPase domain of HSP90 chaperone/DNA topoisomerase II/histidine kinase"/>
    <property type="match status" value="1"/>
</dbReference>
<dbReference type="EC" id="2.7.13.3" evidence="4"/>
<dbReference type="PANTHER" id="PTHR24421">
    <property type="entry name" value="NITRATE/NITRITE SENSOR PROTEIN NARX-RELATED"/>
    <property type="match status" value="1"/>
</dbReference>
<keyword evidence="20" id="KW-1185">Reference proteome</keyword>
<evidence type="ECO:0000256" key="1">
    <source>
        <dbReference type="ARBA" id="ARBA00000085"/>
    </source>
</evidence>
<accession>A0A495XZL2</accession>
<keyword evidence="17" id="KW-0472">Membrane</keyword>
<dbReference type="InterPro" id="IPR011712">
    <property type="entry name" value="Sig_transdc_His_kin_sub3_dim/P"/>
</dbReference>
<feature type="domain" description="Histidine kinase" evidence="18">
    <location>
        <begin position="312"/>
        <end position="407"/>
    </location>
</feature>
<dbReference type="OrthoDB" id="144293at2"/>
<evidence type="ECO:0000256" key="5">
    <source>
        <dbReference type="ARBA" id="ARBA00017322"/>
    </source>
</evidence>
<proteinExistence type="predicted"/>
<dbReference type="GO" id="GO:0005737">
    <property type="term" value="C:cytoplasm"/>
    <property type="evidence" value="ECO:0007669"/>
    <property type="project" value="UniProtKB-SubCell"/>
</dbReference>
<evidence type="ECO:0000259" key="18">
    <source>
        <dbReference type="PROSITE" id="PS50109"/>
    </source>
</evidence>
<dbReference type="PROSITE" id="PS50109">
    <property type="entry name" value="HIS_KIN"/>
    <property type="match status" value="1"/>
</dbReference>
<protein>
    <recommendedName>
        <fullName evidence="5">Oxygen sensor histidine kinase NreB</fullName>
        <ecNumber evidence="4">2.7.13.3</ecNumber>
    </recommendedName>
    <alternativeName>
        <fullName evidence="15">Nitrogen regulation protein B</fullName>
    </alternativeName>
</protein>
<dbReference type="Proteomes" id="UP000278440">
    <property type="component" value="Unassembled WGS sequence"/>
</dbReference>
<gene>
    <name evidence="19" type="ORF">DFJ68_3529</name>
</gene>
<dbReference type="Gene3D" id="1.20.5.1930">
    <property type="match status" value="1"/>
</dbReference>
<comment type="subcellular location">
    <subcellularLocation>
        <location evidence="3">Cytoplasm</location>
    </subcellularLocation>
</comment>
<name>A0A495XZL2_9MICO</name>
<dbReference type="GO" id="GO:0051539">
    <property type="term" value="F:4 iron, 4 sulfur cluster binding"/>
    <property type="evidence" value="ECO:0007669"/>
    <property type="project" value="UniProtKB-KW"/>
</dbReference>
<evidence type="ECO:0000313" key="20">
    <source>
        <dbReference type="Proteomes" id="UP000278440"/>
    </source>
</evidence>
<dbReference type="SMART" id="SM00387">
    <property type="entry name" value="HATPase_c"/>
    <property type="match status" value="1"/>
</dbReference>
<evidence type="ECO:0000313" key="19">
    <source>
        <dbReference type="EMBL" id="RKT80050.1"/>
    </source>
</evidence>
<keyword evidence="16" id="KW-0175">Coiled coil</keyword>
<comment type="caution">
    <text evidence="19">The sequence shown here is derived from an EMBL/GenBank/DDBJ whole genome shotgun (WGS) entry which is preliminary data.</text>
</comment>
<dbReference type="InterPro" id="IPR003594">
    <property type="entry name" value="HATPase_dom"/>
</dbReference>
<evidence type="ECO:0000256" key="13">
    <source>
        <dbReference type="ARBA" id="ARBA00023014"/>
    </source>
</evidence>
<feature type="transmembrane region" description="Helical" evidence="17">
    <location>
        <begin position="53"/>
        <end position="71"/>
    </location>
</feature>
<comment type="function">
    <text evidence="14">Member of the two-component regulatory system NreB/NreC involved in the control of dissimilatory nitrate/nitrite reduction in response to oxygen. NreB functions as a direct oxygen sensor histidine kinase which is autophosphorylated, in the absence of oxygen, probably at the conserved histidine residue, and transfers its phosphate group probably to a conserved aspartate residue of NreC. NreB/NreC activates the expression of the nitrate (narGHJI) and nitrite (nir) reductase operons, as well as the putative nitrate transporter gene narT.</text>
</comment>
<keyword evidence="17" id="KW-0812">Transmembrane</keyword>
<keyword evidence="9" id="KW-0479">Metal-binding</keyword>
<keyword evidence="17" id="KW-1133">Transmembrane helix</keyword>
<dbReference type="RefSeq" id="WP_121035496.1">
    <property type="nucleotide sequence ID" value="NZ_RBXT01000001.1"/>
</dbReference>
<dbReference type="Pfam" id="PF07730">
    <property type="entry name" value="HisKA_3"/>
    <property type="match status" value="1"/>
</dbReference>
<feature type="transmembrane region" description="Helical" evidence="17">
    <location>
        <begin position="29"/>
        <end position="46"/>
    </location>
</feature>
<evidence type="ECO:0000256" key="3">
    <source>
        <dbReference type="ARBA" id="ARBA00004496"/>
    </source>
</evidence>
<feature type="transmembrane region" description="Helical" evidence="17">
    <location>
        <begin position="150"/>
        <end position="167"/>
    </location>
</feature>
<reference evidence="19 20" key="1">
    <citation type="submission" date="2018-10" db="EMBL/GenBank/DDBJ databases">
        <title>Sequencing the genomes of 1000 actinobacteria strains.</title>
        <authorList>
            <person name="Klenk H.-P."/>
        </authorList>
    </citation>
    <scope>NUCLEOTIDE SEQUENCE [LARGE SCALE GENOMIC DNA]</scope>
    <source>
        <strain evidence="19 20">DSM 44267</strain>
    </source>
</reference>
<keyword evidence="6" id="KW-0004">4Fe-4S</keyword>
<dbReference type="GO" id="GO:0000155">
    <property type="term" value="F:phosphorelay sensor kinase activity"/>
    <property type="evidence" value="ECO:0007669"/>
    <property type="project" value="InterPro"/>
</dbReference>
<keyword evidence="12" id="KW-0902">Two-component regulatory system</keyword>
<feature type="transmembrane region" description="Helical" evidence="17">
    <location>
        <begin position="83"/>
        <end position="105"/>
    </location>
</feature>
<dbReference type="EMBL" id="RBXT01000001">
    <property type="protein sequence ID" value="RKT80050.1"/>
    <property type="molecule type" value="Genomic_DNA"/>
</dbReference>
<evidence type="ECO:0000256" key="11">
    <source>
        <dbReference type="ARBA" id="ARBA00023004"/>
    </source>
</evidence>
<comment type="catalytic activity">
    <reaction evidence="1">
        <text>ATP + protein L-histidine = ADP + protein N-phospho-L-histidine.</text>
        <dbReference type="EC" id="2.7.13.3"/>
    </reaction>
</comment>
<organism evidence="19 20">
    <name type="scientific">Terracoccus luteus</name>
    <dbReference type="NCBI Taxonomy" id="53356"/>
    <lineage>
        <taxon>Bacteria</taxon>
        <taxon>Bacillati</taxon>
        <taxon>Actinomycetota</taxon>
        <taxon>Actinomycetes</taxon>
        <taxon>Micrococcales</taxon>
        <taxon>Intrasporangiaceae</taxon>
        <taxon>Terracoccus</taxon>
    </lineage>
</organism>
<dbReference type="PIRSF" id="PIRSF037434">
    <property type="entry name" value="STHK_ChrS"/>
    <property type="match status" value="1"/>
</dbReference>
<dbReference type="Pfam" id="PF02518">
    <property type="entry name" value="HATPase_c"/>
    <property type="match status" value="1"/>
</dbReference>
<evidence type="ECO:0000256" key="2">
    <source>
        <dbReference type="ARBA" id="ARBA00001966"/>
    </source>
</evidence>
<keyword evidence="10 19" id="KW-0418">Kinase</keyword>
<evidence type="ECO:0000256" key="8">
    <source>
        <dbReference type="ARBA" id="ARBA00022679"/>
    </source>
</evidence>
<dbReference type="GO" id="GO:0046872">
    <property type="term" value="F:metal ion binding"/>
    <property type="evidence" value="ECO:0007669"/>
    <property type="project" value="UniProtKB-KW"/>
</dbReference>
<keyword evidence="7" id="KW-0963">Cytoplasm</keyword>
<evidence type="ECO:0000256" key="7">
    <source>
        <dbReference type="ARBA" id="ARBA00022490"/>
    </source>
</evidence>
<evidence type="ECO:0000256" key="14">
    <source>
        <dbReference type="ARBA" id="ARBA00024827"/>
    </source>
</evidence>
<dbReference type="AlphaFoldDB" id="A0A495XZL2"/>
<dbReference type="InterPro" id="IPR004358">
    <property type="entry name" value="Sig_transdc_His_kin-like_C"/>
</dbReference>
<dbReference type="InterPro" id="IPR050482">
    <property type="entry name" value="Sensor_HK_TwoCompSys"/>
</dbReference>
<evidence type="ECO:0000256" key="10">
    <source>
        <dbReference type="ARBA" id="ARBA00022777"/>
    </source>
</evidence>
<feature type="coiled-coil region" evidence="16">
    <location>
        <begin position="167"/>
        <end position="201"/>
    </location>
</feature>
<evidence type="ECO:0000256" key="4">
    <source>
        <dbReference type="ARBA" id="ARBA00012438"/>
    </source>
</evidence>
<evidence type="ECO:0000256" key="16">
    <source>
        <dbReference type="SAM" id="Coils"/>
    </source>
</evidence>
<feature type="transmembrane region" description="Helical" evidence="17">
    <location>
        <begin position="117"/>
        <end position="138"/>
    </location>
</feature>
<sequence length="410" mass="42166">MATTTGRPDAGGRAGAHGILVPDARLDRLLHGVLVALLLVCALRYVDRHGLDASAAFVLAGAAGLAVAYTARPLAARHRSGPTGWVVLLVVLWAALTVVAPSFAWTAVPIAFAVLQVLPFSAALVVVVAMTALVGVAWSRITTALDPTVVAGPVGIALVTVMAFRALETQARQRQRLIDELTDAQADLAAAQRRAGALAERTRLSREIHDSVGQGLSSINLLLQAAEQSWENRPDAARAHVGTAAATAREGLDEVRRVVRDLAPAELADDDTGAALPAALDRVARTDGHGVAVDVRVHGDVVPVPPEVAAAVLRTARGALANVVEHSGAARAVVSITYLPDEVLLDVRDDGRGLPGGVVGPATHPAGERGHGLLGIRERAELLGGRVAVESSPGDGTTVSVALPLAPAAS</sequence>
<comment type="cofactor">
    <cofactor evidence="2">
        <name>[4Fe-4S] cluster</name>
        <dbReference type="ChEBI" id="CHEBI:49883"/>
    </cofactor>
</comment>
<dbReference type="GO" id="GO:0016020">
    <property type="term" value="C:membrane"/>
    <property type="evidence" value="ECO:0007669"/>
    <property type="project" value="InterPro"/>
</dbReference>
<keyword evidence="11" id="KW-0408">Iron</keyword>
<evidence type="ECO:0000256" key="6">
    <source>
        <dbReference type="ARBA" id="ARBA00022485"/>
    </source>
</evidence>
<evidence type="ECO:0000256" key="12">
    <source>
        <dbReference type="ARBA" id="ARBA00023012"/>
    </source>
</evidence>
<dbReference type="Gene3D" id="3.30.565.10">
    <property type="entry name" value="Histidine kinase-like ATPase, C-terminal domain"/>
    <property type="match status" value="1"/>
</dbReference>
<dbReference type="GO" id="GO:0046983">
    <property type="term" value="F:protein dimerization activity"/>
    <property type="evidence" value="ECO:0007669"/>
    <property type="project" value="InterPro"/>
</dbReference>
<keyword evidence="13" id="KW-0411">Iron-sulfur</keyword>
<dbReference type="CDD" id="cd16917">
    <property type="entry name" value="HATPase_UhpB-NarQ-NarX-like"/>
    <property type="match status" value="1"/>
</dbReference>
<dbReference type="InterPro" id="IPR036890">
    <property type="entry name" value="HATPase_C_sf"/>
</dbReference>
<evidence type="ECO:0000256" key="9">
    <source>
        <dbReference type="ARBA" id="ARBA00022723"/>
    </source>
</evidence>